<dbReference type="OrthoDB" id="975384at2"/>
<dbReference type="EMBL" id="VOOR01000015">
    <property type="protein sequence ID" value="TXB63453.1"/>
    <property type="molecule type" value="Genomic_DNA"/>
</dbReference>
<name>A0A5C6RMM1_9BACT</name>
<proteinExistence type="predicted"/>
<dbReference type="Proteomes" id="UP000321580">
    <property type="component" value="Unassembled WGS sequence"/>
</dbReference>
<dbReference type="RefSeq" id="WP_147167093.1">
    <property type="nucleotide sequence ID" value="NZ_VOOR01000015.1"/>
</dbReference>
<keyword evidence="3" id="KW-1185">Reference proteome</keyword>
<feature type="region of interest" description="Disordered" evidence="1">
    <location>
        <begin position="1214"/>
        <end position="1233"/>
    </location>
</feature>
<sequence length="2034" mass="206907">MYLLQTLSYARTTGKLLLLFLLLTLGARQGFAQYGGGNGTSGSPYLISTAAHLVSLSQDPNDWALHFRQTANINLNGVSLNDIDFSGVYDGDNFTISNYTITGTSNDKGLFSELVGSATVQDLTLNNFNISGGVRVGGLAGKASGGTTIDNVDATGVSIDGNFDSGGLIGECGGCTIQNSTVDATSMIDCGNTGGGIVGKSVSSATYTNLSSSAQMTGSSLGGIVGNIFNNPTFTNCSSAATISNSSDRLGGIAGKCTDTPSFSGCSFSGSISGTWHCGGIIGRVEGGTATITNCNNSGSITQTADEGGGIIGTTDGTANVSTSYNTGSINANWKSAGIIGRVNSNSTVTITECYNSGTITSNANQAGGIVGTSTGVSNIIESYNTGSITSSANSGGIIGRVETPASGHSSLTDCYNTGAIDGGWSAGIIGEETDGGATTVVNCYNAGTVDNDSSVGDLVSKGGSATVTATNCFYDEQVNTAFTSQTITGITGKTTAEMKDYTTFTAAGWDFVSETTNGTANIWDADQLGTVNNGYMILRWQAGADDDLIYTYSGGAGTQGDPYQIATAADLIALSGISEDWDKHFRQTANIDFGADETAVDWDNDGSPDGASPAGFSPIGNFATEFTGSYDGDGKTISNLFINRSGSFYLGLFGRVSLSGGGISDLGLLNADITGNSFVGAIVGFIASSSTGSVSGCYSTGSVVGSNNQIGGLVGSVGNSPTSRIENCYSRCSVNGGSRVGGLVGVIEAVNTTTAISNCYSTGAVTGTGDDVGGLVGANINGGITTDSFWDTQTSGQATSAGGTGKTTAEMKTTSTFSVAGWGNSVWYMDPGTNDGYPNLQGNGTQIPLPSPYNDGAGAGTEMDPHQIASVEDLIYLSQTSADWGLHFIQVADIDFGADETAVDWDNDGNPDGASPAGFSPIGNSTEFTGSYDGDGKTISNLFINRPASGNVGLFGQVSPSGRGISDLGLINVNITGDFRVGALAGWLKGGNASGCYSTGSVEGTQNSVGGLVGATSNTTITAISNCYSTCSVTGSTECGGLVGVNNIETTISNCYSTGTVTASGGTPVVGGLVGDNNFDIGTITNSFWDTQTSGQATSAGGTGKTTAEMQSYATFQSAGWDFVSETANGTADVWDMDQEGTVNNSYPILSWQPGADLRTQKYGGGNGTSGSPYEIHTATHLIELSNNSGDWDKHFIQTANIDFGADETAVDWDNDGNPDGASPAGFSPIGNSSTTKFTGSYDGNEKTISNLFINRAVVNGIALFGYTELSGVGISDLGLLNADITGFAFVGAIVGDLSPDATAGVSGCYSTGSVDGASSIGGVVGSAGSSFGTGSIIENCYSRCSVNGSTRLGGLVGTLYIGYTISNCYSTGAVTVTGIGDNVGGLLGLSFGGTITNSFWDTQTSGQATSAGGTGKTTAEMKTATTFTDAGWSTPWYLDATENNGYPNLSGVGPPLASYGTDLTIVSTGGGTQDTDWAVNGGMLYGVSGGAVSVNASDLNNQLSTGDLELFGNGLTVSENIAPGSGTHTLTLGFSNGVTVSAGKGIDLGGSLVNNSPLTLTSTSTSYSSLKVLGTITGTGSISYERYTNEVGMGSSGGNDLVGTPFTGQPFGPFAAANTNLAASGSLRAFGPWDNTGTGFINYDVTANAGTTLTPGTGYRAATTDGSPVIFTGTVQTGNVTVNITDAASQWNAVANPYPAYLSMADFLNYDHGGGVTNQSLMVESAAGIYGYDGNSTDGWTVITLANASTSLMAPGQGFFVAADAADIDAYDLTFTPTMMRTGDSDDFISGFAPVQTPVYFKLQAFTDSRSYGTSIYFNEASATGLDVGYDAVLWGDAIPDFAVYTHLVSEDEGEPFALQSLGLSDLDDPELAIPLGLEAAAGIPLTLAITEEELPAGIEVYLLDSLNGERTLLSGLPYTFTPNAALSGAGRYYLVFNEGQVVSTSSETDGGDLSALVIYAPQYREELVITGELPGAAQLSLFDVQGRKLLGRALSAGTTQQTVATGNLPGGIYLVRIESPQGVRAEQLFIP</sequence>
<evidence type="ECO:0000256" key="1">
    <source>
        <dbReference type="SAM" id="MobiDB-lite"/>
    </source>
</evidence>
<reference evidence="2 3" key="1">
    <citation type="submission" date="2019-08" db="EMBL/GenBank/DDBJ databases">
        <title>Genome of Phaeodactylibacter luteus.</title>
        <authorList>
            <person name="Bowman J.P."/>
        </authorList>
    </citation>
    <scope>NUCLEOTIDE SEQUENCE [LARGE SCALE GENOMIC DNA]</scope>
    <source>
        <strain evidence="2 3">KCTC 42180</strain>
    </source>
</reference>
<accession>A0A5C6RMM1</accession>
<comment type="caution">
    <text evidence="2">The sequence shown here is derived from an EMBL/GenBank/DDBJ whole genome shotgun (WGS) entry which is preliminary data.</text>
</comment>
<dbReference type="NCBIfam" id="TIGR04183">
    <property type="entry name" value="Por_Secre_tail"/>
    <property type="match status" value="1"/>
</dbReference>
<dbReference type="InterPro" id="IPR026444">
    <property type="entry name" value="Secre_tail"/>
</dbReference>
<gene>
    <name evidence="2" type="ORF">FRY97_08840</name>
</gene>
<evidence type="ECO:0000313" key="3">
    <source>
        <dbReference type="Proteomes" id="UP000321580"/>
    </source>
</evidence>
<evidence type="ECO:0000313" key="2">
    <source>
        <dbReference type="EMBL" id="TXB63453.1"/>
    </source>
</evidence>
<feature type="region of interest" description="Disordered" evidence="1">
    <location>
        <begin position="906"/>
        <end position="928"/>
    </location>
</feature>
<organism evidence="2 3">
    <name type="scientific">Phaeodactylibacter luteus</name>
    <dbReference type="NCBI Taxonomy" id="1564516"/>
    <lineage>
        <taxon>Bacteria</taxon>
        <taxon>Pseudomonadati</taxon>
        <taxon>Bacteroidota</taxon>
        <taxon>Saprospiria</taxon>
        <taxon>Saprospirales</taxon>
        <taxon>Haliscomenobacteraceae</taxon>
        <taxon>Phaeodactylibacter</taxon>
    </lineage>
</organism>
<protein>
    <submittedName>
        <fullName evidence="2">T9SS type A sorting domain-containing protein</fullName>
    </submittedName>
</protein>
<dbReference type="Gene3D" id="2.160.20.110">
    <property type="match status" value="5"/>
</dbReference>